<dbReference type="PANTHER" id="PTHR34347:SF1">
    <property type="entry name" value="DNA REPAIR-SCAFFOLDING PROTEIN"/>
    <property type="match status" value="1"/>
</dbReference>
<sequence>MPNKKRKWVHCADLASFPDEKPVEEGKSNVGTVVAAASVSSAWLRCGDGFQVDTLLETSRSSKKGSRVKKRFTSLFSSINEEISKSKSSSEFTDILWSSSESDLSDDENNTLSSRFPCMKMTKYDLVSKDGCSDGELQFIDWEKDSDYEGDEQYDGSKTGDSALDISDTDSCTNNFIFDEEEGGKPAKTTSIEISEYSSDNENVEECRVKNTTASLEFPKKLHLSFGEGTELDTGRSATDWLKSARAVLQTPKKKVDNSLKILDNSAKKRKLLRGGLAERLNRLQNRERAAISFWRHHCISDYQTPSGSKEGVLVVKILEMHEECSLCISFCHQLEQNCAANSSVKEIQPRIKVLFTKETVIRLKAAPQDVICIYPPWQKLLLLNENVPVILNTYFSQKVFLKEEKEMHKPCFEEPLLTKRNISLAQIFSLSDAKDSQPQASAVNQASCPNMKAFKATHTHNNSESKLSPFVVTSLSDSLLDIVEMQGRTGGRRIQVQVVVQRVYYLLAKEGFRCHLQGNDPAQNTTPLLNSDLSNVRLCLLLQDAYGMFSEVQCQILSSSLERIEEYSRRWEGKYCNVTGMKVLHRATRGRKLGLFRLIDSLWPPVFPLKVPGHSQENEMMAINLPPPSFCYILDAHPDHINANEREQLSDLYSPPAVYTLKKIIQMCDLNKCCSFWAHVIHQRLKVTSSAPSSQIHFWLFVTDFSLQDEAEVSSGFPKTLPVSVASSCVVDVEVMEVLKNTSHCVVFFKDALCENGRIICIERTILLLQKPLLCMAACADITELTSPVKLDELDSATQVNSICAVRGTVVGVNEGTAFSWPACNRCGSGKVQQHPQDRGSLSCSRCSEALISPVLKMHLEVFLYCKSRPLCTVKVKLLQRTISLLLKSSPTKDGSYEVKSVLGKEVEGLYCYVHSVTSHPSCCVGLEEIDLSSSERKDSLSTNFLM</sequence>
<dbReference type="Proteomes" id="UP001190640">
    <property type="component" value="Chromosome 7"/>
</dbReference>
<evidence type="ECO:0000313" key="3">
    <source>
        <dbReference type="Proteomes" id="UP001190640"/>
    </source>
</evidence>
<dbReference type="GO" id="GO:0070202">
    <property type="term" value="P:regulation of establishment of protein localization to chromosome"/>
    <property type="evidence" value="ECO:0007669"/>
    <property type="project" value="TreeGrafter"/>
</dbReference>
<dbReference type="InterPro" id="IPR053054">
    <property type="entry name" value="DNA_repair-scaffolding"/>
</dbReference>
<dbReference type="GeneID" id="129333461"/>
<dbReference type="Pfam" id="PF14950">
    <property type="entry name" value="DUF4502"/>
    <property type="match status" value="1"/>
</dbReference>
<dbReference type="RefSeq" id="XP_054841125.1">
    <property type="nucleotide sequence ID" value="XM_054985150.1"/>
</dbReference>
<protein>
    <submittedName>
        <fullName evidence="4">DNA repair-scaffolding protein</fullName>
    </submittedName>
</protein>
<gene>
    <name evidence="4" type="primary">SPIDR</name>
</gene>
<dbReference type="InterPro" id="IPR028032">
    <property type="entry name" value="DUF4503"/>
</dbReference>
<evidence type="ECO:0000259" key="1">
    <source>
        <dbReference type="Pfam" id="PF14950"/>
    </source>
</evidence>
<evidence type="ECO:0000259" key="2">
    <source>
        <dbReference type="Pfam" id="PF14951"/>
    </source>
</evidence>
<dbReference type="CTD" id="23514"/>
<dbReference type="GO" id="GO:0000724">
    <property type="term" value="P:double-strand break repair via homologous recombination"/>
    <property type="evidence" value="ECO:0007669"/>
    <property type="project" value="TreeGrafter"/>
</dbReference>
<feature type="domain" description="DUF4502" evidence="1">
    <location>
        <begin position="6"/>
        <end position="381"/>
    </location>
</feature>
<name>A0AA97JNE8_EUBMA</name>
<dbReference type="AlphaFoldDB" id="A0AA97JNE8"/>
<evidence type="ECO:0000313" key="4">
    <source>
        <dbReference type="RefSeq" id="XP_054841125.1"/>
    </source>
</evidence>
<dbReference type="KEGG" id="emc:129333461"/>
<organism evidence="3 4">
    <name type="scientific">Eublepharis macularius</name>
    <name type="common">Leopard gecko</name>
    <name type="synonym">Cyrtodactylus macularius</name>
    <dbReference type="NCBI Taxonomy" id="481883"/>
    <lineage>
        <taxon>Eukaryota</taxon>
        <taxon>Metazoa</taxon>
        <taxon>Chordata</taxon>
        <taxon>Craniata</taxon>
        <taxon>Vertebrata</taxon>
        <taxon>Euteleostomi</taxon>
        <taxon>Lepidosauria</taxon>
        <taxon>Squamata</taxon>
        <taxon>Bifurcata</taxon>
        <taxon>Gekkota</taxon>
        <taxon>Eublepharidae</taxon>
        <taxon>Eublepharinae</taxon>
        <taxon>Eublepharis</taxon>
    </lineage>
</organism>
<accession>A0AA97JNE8</accession>
<dbReference type="InterPro" id="IPR028026">
    <property type="entry name" value="DUF4502"/>
</dbReference>
<dbReference type="Gene3D" id="2.40.50.140">
    <property type="entry name" value="Nucleic acid-binding proteins"/>
    <property type="match status" value="1"/>
</dbReference>
<feature type="domain" description="DUF4503" evidence="2">
    <location>
        <begin position="544"/>
        <end position="933"/>
    </location>
</feature>
<keyword evidence="3" id="KW-1185">Reference proteome</keyword>
<dbReference type="GO" id="GO:0005654">
    <property type="term" value="C:nucleoplasm"/>
    <property type="evidence" value="ECO:0007669"/>
    <property type="project" value="TreeGrafter"/>
</dbReference>
<dbReference type="InterPro" id="IPR012340">
    <property type="entry name" value="NA-bd_OB-fold"/>
</dbReference>
<dbReference type="PANTHER" id="PTHR34347">
    <property type="entry name" value="DNA REPAIR-SCAFFOLDING PROTEIN SPIDR"/>
    <property type="match status" value="1"/>
</dbReference>
<dbReference type="Pfam" id="PF14951">
    <property type="entry name" value="DUF4503"/>
    <property type="match status" value="1"/>
</dbReference>
<dbReference type="GO" id="GO:0000228">
    <property type="term" value="C:nuclear chromosome"/>
    <property type="evidence" value="ECO:0007669"/>
    <property type="project" value="TreeGrafter"/>
</dbReference>
<proteinExistence type="predicted"/>
<reference evidence="4" key="1">
    <citation type="submission" date="2025-08" db="UniProtKB">
        <authorList>
            <consortium name="RefSeq"/>
        </authorList>
    </citation>
    <scope>IDENTIFICATION</scope>
    <source>
        <tissue evidence="4">Blood</tissue>
    </source>
</reference>